<reference evidence="11 12" key="1">
    <citation type="submission" date="2020-08" db="EMBL/GenBank/DDBJ databases">
        <authorList>
            <person name="Hejnol A."/>
        </authorList>
    </citation>
    <scope>NUCLEOTIDE SEQUENCE [LARGE SCALE GENOMIC DNA]</scope>
</reference>
<dbReference type="EMBL" id="CAJFCJ010000019">
    <property type="protein sequence ID" value="CAD5123871.1"/>
    <property type="molecule type" value="Genomic_DNA"/>
</dbReference>
<feature type="region of interest" description="Disordered" evidence="7">
    <location>
        <begin position="180"/>
        <end position="199"/>
    </location>
</feature>
<comment type="subcellular location">
    <subcellularLocation>
        <location evidence="1">Cytoplasmic vesicle</location>
        <location evidence="1">Autophagosome</location>
    </subcellularLocation>
</comment>
<dbReference type="InterPro" id="IPR053793">
    <property type="entry name" value="PB1-like"/>
</dbReference>
<evidence type="ECO:0000259" key="9">
    <source>
        <dbReference type="PROSITE" id="PS50135"/>
    </source>
</evidence>
<dbReference type="SUPFAM" id="SSF54277">
    <property type="entry name" value="CAD &amp; PB1 domains"/>
    <property type="match status" value="1"/>
</dbReference>
<keyword evidence="4" id="KW-0862">Zinc</keyword>
<dbReference type="InterPro" id="IPR043145">
    <property type="entry name" value="Znf_ZZ_sf"/>
</dbReference>
<evidence type="ECO:0000256" key="6">
    <source>
        <dbReference type="PROSITE-ProRule" id="PRU00228"/>
    </source>
</evidence>
<dbReference type="GO" id="GO:0000407">
    <property type="term" value="C:phagophore assembly site"/>
    <property type="evidence" value="ECO:0007669"/>
    <property type="project" value="TreeGrafter"/>
</dbReference>
<dbReference type="InterPro" id="IPR015940">
    <property type="entry name" value="UBA"/>
</dbReference>
<dbReference type="InterPro" id="IPR013783">
    <property type="entry name" value="Ig-like_fold"/>
</dbReference>
<feature type="domain" description="UBA" evidence="8">
    <location>
        <begin position="730"/>
        <end position="772"/>
    </location>
</feature>
<dbReference type="PROSITE" id="PS50030">
    <property type="entry name" value="UBA"/>
    <property type="match status" value="1"/>
</dbReference>
<dbReference type="Gene3D" id="3.30.60.90">
    <property type="match status" value="1"/>
</dbReference>
<accession>A0A7I8W8H8</accession>
<dbReference type="PROSITE" id="PS50135">
    <property type="entry name" value="ZF_ZZ_2"/>
    <property type="match status" value="1"/>
</dbReference>
<comment type="caution">
    <text evidence="11">The sequence shown here is derived from an EMBL/GenBank/DDBJ whole genome shotgun (WGS) entry which is preliminary data.</text>
</comment>
<dbReference type="GO" id="GO:0031410">
    <property type="term" value="C:cytoplasmic vesicle"/>
    <property type="evidence" value="ECO:0007669"/>
    <property type="project" value="UniProtKB-KW"/>
</dbReference>
<dbReference type="PROSITE" id="PS51745">
    <property type="entry name" value="PB1"/>
    <property type="match status" value="1"/>
</dbReference>
<dbReference type="Pfam" id="PF00569">
    <property type="entry name" value="ZZ"/>
    <property type="match status" value="1"/>
</dbReference>
<feature type="domain" description="ZZ-type" evidence="9">
    <location>
        <begin position="264"/>
        <end position="317"/>
    </location>
</feature>
<feature type="domain" description="PB1" evidence="10">
    <location>
        <begin position="4"/>
        <end position="86"/>
    </location>
</feature>
<evidence type="ECO:0000256" key="7">
    <source>
        <dbReference type="SAM" id="MobiDB-lite"/>
    </source>
</evidence>
<dbReference type="Gene3D" id="1.10.8.10">
    <property type="entry name" value="DNA helicase RuvA subunit, C-terminal domain"/>
    <property type="match status" value="1"/>
</dbReference>
<dbReference type="InterPro" id="IPR000433">
    <property type="entry name" value="Znf_ZZ"/>
</dbReference>
<gene>
    <name evidence="11" type="ORF">DGYR_LOCUS11502</name>
</gene>
<evidence type="ECO:0000313" key="12">
    <source>
        <dbReference type="Proteomes" id="UP000549394"/>
    </source>
</evidence>
<keyword evidence="3 6" id="KW-0863">Zinc-finger</keyword>
<dbReference type="Gene3D" id="2.60.40.10">
    <property type="entry name" value="Immunoglobulins"/>
    <property type="match status" value="1"/>
</dbReference>
<dbReference type="GO" id="GO:0008270">
    <property type="term" value="F:zinc ion binding"/>
    <property type="evidence" value="ECO:0007669"/>
    <property type="project" value="UniProtKB-KW"/>
</dbReference>
<dbReference type="AlphaFoldDB" id="A0A7I8W8H8"/>
<dbReference type="Gene3D" id="3.10.20.90">
    <property type="entry name" value="Phosphatidylinositol 3-kinase Catalytic Subunit, Chain A, domain 1"/>
    <property type="match status" value="1"/>
</dbReference>
<feature type="compositionally biased region" description="Polar residues" evidence="7">
    <location>
        <begin position="180"/>
        <end position="197"/>
    </location>
</feature>
<dbReference type="CDD" id="cd02340">
    <property type="entry name" value="ZZ_NBR1_like"/>
    <property type="match status" value="1"/>
</dbReference>
<dbReference type="FunFam" id="2.60.40.10:FF:000199">
    <property type="entry name" value="next to BRCA1 gene 1 protein-like"/>
    <property type="match status" value="1"/>
</dbReference>
<dbReference type="InterPro" id="IPR032350">
    <property type="entry name" value="Nbr1_FW"/>
</dbReference>
<keyword evidence="2" id="KW-0479">Metal-binding</keyword>
<evidence type="ECO:0000256" key="4">
    <source>
        <dbReference type="ARBA" id="ARBA00022833"/>
    </source>
</evidence>
<name>A0A7I8W8H8_9ANNE</name>
<evidence type="ECO:0000256" key="2">
    <source>
        <dbReference type="ARBA" id="ARBA00022723"/>
    </source>
</evidence>
<proteinExistence type="predicted"/>
<keyword evidence="5" id="KW-0968">Cytoplasmic vesicle</keyword>
<sequence length="779" mass="88874">MNGTITAAIEYDGDQDNIQKVIDLDSSMTWDDFRMIICCMLLCENYRVYYLDDENEEVIVSSNEEFQQTFKIAKESNSIHFRIVAANFDDPLSVYYKNQSEKRIDEIHSNQTALKSLREEMSALHLTPPPPITPVDSELNCAISFEEDHTKLTESKEIQANLSDLEQKSNVSRCVMTEVTTEDSASQATIEPTNSSVDEPEWFHSSMEKYMIRLERLMKRESLQKARSVEVQTAEENGYHKNIDQEISAIDLFDMKPTDDYSEEANVVCDNCQCFIIGNYFKCANCANYNLCLRCEEFSEQIHLNSHVFLKLKIPLPFSALKRDRFGNLKPLLKRNLYEIRTKKMKKRRQASTEFHLEKKSCESQIENSPCLRRRRVNLNSSDFIRKTNHKLDAFFIGDCSHPDGTEVLPGTEFTKAWVVLNTGEQEWDNSVAITYLYGNLPATQANFSVRPVKPKDSGVIEVDLQAPLEPGHYSCHWILTRHGEQFGKRVWCSIVVPSPSDHSSCLEEEIPLLNQSFEYIENLVDTDEQPESIANEDDKEETSSIDSEFLIIPMPDCFDVTKPITTNVEIEKKTVDDILAVSSHIKLETLEPEIAPPPSAELEELSEILDEEETNNEEAIFVDAQEISSEYTPVDVTVEKCEIHLPEPSQNTNLDEVAENENQPAFYQKAIGVLNKVAKGAASAAVGTTKNVFQTLQAQQAYIPPRSSWTPPKTSEIRPVTDEEWITQREDAKRDDMDNLIAMGFANRQLNSELLKKHTNLDAVVDELINRQENPIRQ</sequence>
<keyword evidence="12" id="KW-1185">Reference proteome</keyword>
<evidence type="ECO:0000256" key="1">
    <source>
        <dbReference type="ARBA" id="ARBA00004419"/>
    </source>
</evidence>
<organism evidence="11 12">
    <name type="scientific">Dimorphilus gyrociliatus</name>
    <dbReference type="NCBI Taxonomy" id="2664684"/>
    <lineage>
        <taxon>Eukaryota</taxon>
        <taxon>Metazoa</taxon>
        <taxon>Spiralia</taxon>
        <taxon>Lophotrochozoa</taxon>
        <taxon>Annelida</taxon>
        <taxon>Polychaeta</taxon>
        <taxon>Polychaeta incertae sedis</taxon>
        <taxon>Dinophilidae</taxon>
        <taxon>Dimorphilus</taxon>
    </lineage>
</organism>
<dbReference type="PANTHER" id="PTHR20930:SF2">
    <property type="entry name" value="NEXT TO BRCA1 GENE 1 PROTEIN"/>
    <property type="match status" value="1"/>
</dbReference>
<dbReference type="GO" id="GO:0043130">
    <property type="term" value="F:ubiquitin binding"/>
    <property type="evidence" value="ECO:0007669"/>
    <property type="project" value="TreeGrafter"/>
</dbReference>
<protein>
    <submittedName>
        <fullName evidence="11">DgyrCDS12178</fullName>
    </submittedName>
</protein>
<evidence type="ECO:0000256" key="5">
    <source>
        <dbReference type="ARBA" id="ARBA00023329"/>
    </source>
</evidence>
<dbReference type="SUPFAM" id="SSF57850">
    <property type="entry name" value="RING/U-box"/>
    <property type="match status" value="1"/>
</dbReference>
<dbReference type="PANTHER" id="PTHR20930">
    <property type="entry name" value="OVARIAN CARCINOMA ANTIGEN CA125-RELATED"/>
    <property type="match status" value="1"/>
</dbReference>
<evidence type="ECO:0000313" key="11">
    <source>
        <dbReference type="EMBL" id="CAD5123871.1"/>
    </source>
</evidence>
<evidence type="ECO:0000256" key="3">
    <source>
        <dbReference type="ARBA" id="ARBA00022771"/>
    </source>
</evidence>
<dbReference type="Proteomes" id="UP000549394">
    <property type="component" value="Unassembled WGS sequence"/>
</dbReference>
<dbReference type="GO" id="GO:0016236">
    <property type="term" value="P:macroautophagy"/>
    <property type="evidence" value="ECO:0007669"/>
    <property type="project" value="TreeGrafter"/>
</dbReference>
<dbReference type="GO" id="GO:0005776">
    <property type="term" value="C:autophagosome"/>
    <property type="evidence" value="ECO:0007669"/>
    <property type="project" value="UniProtKB-SubCell"/>
</dbReference>
<evidence type="ECO:0000259" key="8">
    <source>
        <dbReference type="PROSITE" id="PS50030"/>
    </source>
</evidence>
<dbReference type="SMART" id="SM00291">
    <property type="entry name" value="ZnF_ZZ"/>
    <property type="match status" value="1"/>
</dbReference>
<dbReference type="CDD" id="cd14947">
    <property type="entry name" value="NBR1_like"/>
    <property type="match status" value="1"/>
</dbReference>
<dbReference type="Pfam" id="PF16158">
    <property type="entry name" value="N_BRCA1_IG"/>
    <property type="match status" value="1"/>
</dbReference>
<dbReference type="OrthoDB" id="2122982at2759"/>
<evidence type="ECO:0000259" key="10">
    <source>
        <dbReference type="PROSITE" id="PS51745"/>
    </source>
</evidence>